<evidence type="ECO:0000313" key="1">
    <source>
        <dbReference type="EMBL" id="VDN14790.1"/>
    </source>
</evidence>
<dbReference type="Proteomes" id="UP000281553">
    <property type="component" value="Unassembled WGS sequence"/>
</dbReference>
<protein>
    <submittedName>
        <fullName evidence="1">Uncharacterized protein</fullName>
    </submittedName>
</protein>
<reference evidence="1 2" key="1">
    <citation type="submission" date="2018-11" db="EMBL/GenBank/DDBJ databases">
        <authorList>
            <consortium name="Pathogen Informatics"/>
        </authorList>
    </citation>
    <scope>NUCLEOTIDE SEQUENCE [LARGE SCALE GENOMIC DNA]</scope>
</reference>
<proteinExistence type="predicted"/>
<name>A0A3P7LNB9_DIBLA</name>
<dbReference type="AlphaFoldDB" id="A0A3P7LNB9"/>
<accession>A0A3P7LNB9</accession>
<dbReference type="OrthoDB" id="6279463at2759"/>
<gene>
    <name evidence="1" type="ORF">DILT_LOCUS10621</name>
</gene>
<sequence length="271" mass="30264">MFMEEINAIKDFSAGDFPSARDCDFSLWDKSGIIELLLEEAKRECIETKSLCLSTTSLESNGSEYMLSNLVESEDTFGRVVKKLKELGLKIQDSVEKVEVAVQKNDNNEYGEEDDIDDDVENDIKVNDRPGGENCSKDILDENESSLKEEIEDDESVDSGIHGMSSWDQDANILPEIPGPRKQCQLNNHTVSAAMVCRPCETDAPPSNQLNSQAQMHFVRAAKMQQQEISVGLHCSQNISIEAEAEEEAMDKTSFIGFLLDQLEEVSTRVQ</sequence>
<organism evidence="1 2">
    <name type="scientific">Dibothriocephalus latus</name>
    <name type="common">Fish tapeworm</name>
    <name type="synonym">Diphyllobothrium latum</name>
    <dbReference type="NCBI Taxonomy" id="60516"/>
    <lineage>
        <taxon>Eukaryota</taxon>
        <taxon>Metazoa</taxon>
        <taxon>Spiralia</taxon>
        <taxon>Lophotrochozoa</taxon>
        <taxon>Platyhelminthes</taxon>
        <taxon>Cestoda</taxon>
        <taxon>Eucestoda</taxon>
        <taxon>Diphyllobothriidea</taxon>
        <taxon>Diphyllobothriidae</taxon>
        <taxon>Dibothriocephalus</taxon>
    </lineage>
</organism>
<keyword evidence="2" id="KW-1185">Reference proteome</keyword>
<evidence type="ECO:0000313" key="2">
    <source>
        <dbReference type="Proteomes" id="UP000281553"/>
    </source>
</evidence>
<dbReference type="EMBL" id="UYRU01060396">
    <property type="protein sequence ID" value="VDN14790.1"/>
    <property type="molecule type" value="Genomic_DNA"/>
</dbReference>